<evidence type="ECO:0000259" key="1">
    <source>
        <dbReference type="Pfam" id="PF01261"/>
    </source>
</evidence>
<dbReference type="InterPro" id="IPR050312">
    <property type="entry name" value="IolE/XylAMocC-like"/>
</dbReference>
<dbReference type="PANTHER" id="PTHR12110">
    <property type="entry name" value="HYDROXYPYRUVATE ISOMERASE"/>
    <property type="match status" value="1"/>
</dbReference>
<dbReference type="AlphaFoldDB" id="L7VZ79"/>
<sequence length="277" mass="31122">MQDLYPLAWSTLGSPGWSFEHTVEQAARNGYRALEVRLLDGEIIPVDLSQERRKQIKAVLQEYNIEILGLGLSTRFSSPDPAERQANSALLRRYLELANELGAPMVRTFGGNLAPGVSLDQTIDWVAQGLMSAVATAEAQGVTVVLETHDAFCRGAEVARVLAQVNSPYVATVWDVHHPYRMGESIDETWQLIGNRVKHVHIKDGRKQADGDWQLVLLGEGELPCRQVIELLRAQGYQGYLSVEWEKKWHPEIEEPEVAMPHHAQVLRRWFQEIAAG</sequence>
<accession>L7VZ79</accession>
<reference evidence="2" key="1">
    <citation type="submission" date="2012-09" db="EMBL/GenBank/DDBJ databases">
        <title>Metagenomic Characterization of a Microbial Community in Wastewater Detects High Levels of Antibiotic Resistance.</title>
        <authorList>
            <person name="Abrams M."/>
            <person name="Caldwell A."/>
            <person name="Vandaei E."/>
            <person name="Lee W."/>
            <person name="Perrott J."/>
            <person name="Khan S.Y."/>
            <person name="Ta J."/>
            <person name="Romero D."/>
            <person name="Nguyen V."/>
            <person name="Pourmand N."/>
            <person name="Ouverney C.C."/>
        </authorList>
    </citation>
    <scope>NUCLEOTIDE SEQUENCE</scope>
</reference>
<dbReference type="EMBL" id="JX649912">
    <property type="protein sequence ID" value="AGC72816.1"/>
    <property type="molecule type" value="Genomic_DNA"/>
</dbReference>
<dbReference type="InterPro" id="IPR036237">
    <property type="entry name" value="Xyl_isomerase-like_sf"/>
</dbReference>
<dbReference type="PANTHER" id="PTHR12110:SF41">
    <property type="entry name" value="INOSOSE DEHYDRATASE"/>
    <property type="match status" value="1"/>
</dbReference>
<dbReference type="InterPro" id="IPR013022">
    <property type="entry name" value="Xyl_isomerase-like_TIM-brl"/>
</dbReference>
<organism evidence="2">
    <name type="scientific">uncultured bacterium A1Q1_fos_485</name>
    <dbReference type="NCBI Taxonomy" id="1256576"/>
    <lineage>
        <taxon>Bacteria</taxon>
        <taxon>environmental samples</taxon>
    </lineage>
</organism>
<feature type="domain" description="Xylose isomerase-like TIM barrel" evidence="1">
    <location>
        <begin position="23"/>
        <end position="269"/>
    </location>
</feature>
<dbReference type="Gene3D" id="3.20.20.150">
    <property type="entry name" value="Divalent-metal-dependent TIM barrel enzymes"/>
    <property type="match status" value="1"/>
</dbReference>
<name>L7VZ79_9BACT</name>
<protein>
    <recommendedName>
        <fullName evidence="1">Xylose isomerase-like TIM barrel domain-containing protein</fullName>
    </recommendedName>
</protein>
<proteinExistence type="predicted"/>
<dbReference type="SUPFAM" id="SSF51658">
    <property type="entry name" value="Xylose isomerase-like"/>
    <property type="match status" value="1"/>
</dbReference>
<evidence type="ECO:0000313" key="2">
    <source>
        <dbReference type="EMBL" id="AGC72816.1"/>
    </source>
</evidence>
<dbReference type="Pfam" id="PF01261">
    <property type="entry name" value="AP_endonuc_2"/>
    <property type="match status" value="1"/>
</dbReference>